<protein>
    <submittedName>
        <fullName evidence="2">VOC family protein</fullName>
    </submittedName>
</protein>
<feature type="domain" description="VOC" evidence="1">
    <location>
        <begin position="9"/>
        <end position="121"/>
    </location>
</feature>
<dbReference type="PANTHER" id="PTHR33993:SF1">
    <property type="entry name" value="GLYOXALASE FAMILY PROTEIN"/>
    <property type="match status" value="1"/>
</dbReference>
<dbReference type="PANTHER" id="PTHR33993">
    <property type="entry name" value="GLYOXALASE-RELATED"/>
    <property type="match status" value="1"/>
</dbReference>
<evidence type="ECO:0000259" key="1">
    <source>
        <dbReference type="PROSITE" id="PS51819"/>
    </source>
</evidence>
<organism evidence="2 3">
    <name type="scientific">Microbacterium foliorum</name>
    <dbReference type="NCBI Taxonomy" id="104336"/>
    <lineage>
        <taxon>Bacteria</taxon>
        <taxon>Bacillati</taxon>
        <taxon>Actinomycetota</taxon>
        <taxon>Actinomycetes</taxon>
        <taxon>Micrococcales</taxon>
        <taxon>Microbacteriaceae</taxon>
        <taxon>Microbacterium</taxon>
    </lineage>
</organism>
<dbReference type="InterPro" id="IPR004360">
    <property type="entry name" value="Glyas_Fos-R_dOase_dom"/>
</dbReference>
<sequence>MTPLPVHHSINYVELVVNDLETAKRFYRDAFGWVFVDYGPAYAGIASLTGDGSEVGGLLLSDQGRPPGGPLVLLYSDDLDATQQAIADAGGAVTQGPYEFPGGRRLHFIDPSGNELGVWAAQ</sequence>
<proteinExistence type="predicted"/>
<dbReference type="Gene3D" id="3.10.180.10">
    <property type="entry name" value="2,3-Dihydroxybiphenyl 1,2-Dioxygenase, domain 1"/>
    <property type="match status" value="1"/>
</dbReference>
<dbReference type="OrthoDB" id="9793039at2"/>
<reference evidence="2 3" key="1">
    <citation type="submission" date="2019-06" db="EMBL/GenBank/DDBJ databases">
        <title>Complete genome of Microbacterium foliorum M2.</title>
        <authorList>
            <person name="Cao G."/>
        </authorList>
    </citation>
    <scope>NUCLEOTIDE SEQUENCE [LARGE SCALE GENOMIC DNA]</scope>
    <source>
        <strain evidence="2 3">M2</strain>
    </source>
</reference>
<gene>
    <name evidence="2" type="ORF">FIV50_08665</name>
</gene>
<dbReference type="Proteomes" id="UP000316125">
    <property type="component" value="Chromosome"/>
</dbReference>
<dbReference type="PROSITE" id="PS51819">
    <property type="entry name" value="VOC"/>
    <property type="match status" value="1"/>
</dbReference>
<dbReference type="InterPro" id="IPR037523">
    <property type="entry name" value="VOC_core"/>
</dbReference>
<dbReference type="RefSeq" id="WP_140037093.1">
    <property type="nucleotide sequence ID" value="NZ_CP041040.1"/>
</dbReference>
<dbReference type="Pfam" id="PF00903">
    <property type="entry name" value="Glyoxalase"/>
    <property type="match status" value="1"/>
</dbReference>
<evidence type="ECO:0000313" key="3">
    <source>
        <dbReference type="Proteomes" id="UP000316125"/>
    </source>
</evidence>
<evidence type="ECO:0000313" key="2">
    <source>
        <dbReference type="EMBL" id="QDE34858.1"/>
    </source>
</evidence>
<accession>A0A4Y5YQI1</accession>
<dbReference type="SUPFAM" id="SSF54593">
    <property type="entry name" value="Glyoxalase/Bleomycin resistance protein/Dihydroxybiphenyl dioxygenase"/>
    <property type="match status" value="1"/>
</dbReference>
<dbReference type="InterPro" id="IPR052164">
    <property type="entry name" value="Anthracycline_SecMetBiosynth"/>
</dbReference>
<dbReference type="InterPro" id="IPR029068">
    <property type="entry name" value="Glyas_Bleomycin-R_OHBP_Dase"/>
</dbReference>
<name>A0A4Y5YQI1_9MICO</name>
<dbReference type="EMBL" id="CP041040">
    <property type="protein sequence ID" value="QDE34858.1"/>
    <property type="molecule type" value="Genomic_DNA"/>
</dbReference>
<dbReference type="CDD" id="cd07247">
    <property type="entry name" value="SgaA_N_like"/>
    <property type="match status" value="1"/>
</dbReference>
<dbReference type="AlphaFoldDB" id="A0A4Y5YQI1"/>